<dbReference type="Pfam" id="PF07681">
    <property type="entry name" value="DoxX"/>
    <property type="match status" value="1"/>
</dbReference>
<keyword evidence="9" id="KW-1185">Reference proteome</keyword>
<sequence>MNNLIKSLAATQAGYGLTILRIIAGITFAAHGAQKLFGWFGGYGLAGVAQWMESIGLAPGYLMALLAGSAEFFGGLALIVGLLARPAAAVLAVTMLVAIVTVHLANGFFMSNNGYEFALALLAISLAVMIEGAGKLSLDRRIAS</sequence>
<accession>A0A6I4L221</accession>
<dbReference type="AlphaFoldDB" id="A0A6I4L221"/>
<evidence type="ECO:0000313" key="9">
    <source>
        <dbReference type="Proteomes" id="UP000429555"/>
    </source>
</evidence>
<evidence type="ECO:0000256" key="5">
    <source>
        <dbReference type="ARBA" id="ARBA00022989"/>
    </source>
</evidence>
<keyword evidence="3" id="KW-1003">Cell membrane</keyword>
<dbReference type="EMBL" id="WKJZ01000001">
    <property type="protein sequence ID" value="MVW76023.1"/>
    <property type="molecule type" value="Genomic_DNA"/>
</dbReference>
<keyword evidence="6 7" id="KW-0472">Membrane</keyword>
<dbReference type="InterPro" id="IPR032808">
    <property type="entry name" value="DoxX"/>
</dbReference>
<dbReference type="InterPro" id="IPR051907">
    <property type="entry name" value="DoxX-like_oxidoreductase"/>
</dbReference>
<evidence type="ECO:0000256" key="6">
    <source>
        <dbReference type="ARBA" id="ARBA00023136"/>
    </source>
</evidence>
<organism evidence="8 9">
    <name type="scientific">Pseudomonas xionganensis</name>
    <dbReference type="NCBI Taxonomy" id="2654845"/>
    <lineage>
        <taxon>Bacteria</taxon>
        <taxon>Pseudomonadati</taxon>
        <taxon>Pseudomonadota</taxon>
        <taxon>Gammaproteobacteria</taxon>
        <taxon>Pseudomonadales</taxon>
        <taxon>Pseudomonadaceae</taxon>
        <taxon>Pseudomonas</taxon>
    </lineage>
</organism>
<feature type="transmembrane region" description="Helical" evidence="7">
    <location>
        <begin position="117"/>
        <end position="138"/>
    </location>
</feature>
<dbReference type="PANTHER" id="PTHR33452">
    <property type="entry name" value="OXIDOREDUCTASE CATD-RELATED"/>
    <property type="match status" value="1"/>
</dbReference>
<evidence type="ECO:0000256" key="3">
    <source>
        <dbReference type="ARBA" id="ARBA00022475"/>
    </source>
</evidence>
<protein>
    <submittedName>
        <fullName evidence="8">DoxX family membrane protein</fullName>
    </submittedName>
</protein>
<dbReference type="RefSeq" id="WP_160345677.1">
    <property type="nucleotide sequence ID" value="NZ_WKJZ01000001.1"/>
</dbReference>
<dbReference type="GO" id="GO:0005886">
    <property type="term" value="C:plasma membrane"/>
    <property type="evidence" value="ECO:0007669"/>
    <property type="project" value="UniProtKB-SubCell"/>
</dbReference>
<proteinExistence type="inferred from homology"/>
<feature type="transmembrane region" description="Helical" evidence="7">
    <location>
        <begin position="12"/>
        <end position="29"/>
    </location>
</feature>
<name>A0A6I4L221_9PSED</name>
<dbReference type="PANTHER" id="PTHR33452:SF1">
    <property type="entry name" value="INNER MEMBRANE PROTEIN YPHA-RELATED"/>
    <property type="match status" value="1"/>
</dbReference>
<reference evidence="8 9" key="1">
    <citation type="submission" date="2019-11" db="EMBL/GenBank/DDBJ databases">
        <title>Pseudomonas flavidum sp. nov., isolated from Baiyang Lake.</title>
        <authorList>
            <person name="Zhao Y."/>
        </authorList>
    </citation>
    <scope>NUCLEOTIDE SEQUENCE [LARGE SCALE GENOMIC DNA]</scope>
    <source>
        <strain evidence="9">R-22-3 w-18</strain>
    </source>
</reference>
<comment type="similarity">
    <text evidence="2">Belongs to the DoxX family.</text>
</comment>
<evidence type="ECO:0000256" key="1">
    <source>
        <dbReference type="ARBA" id="ARBA00004651"/>
    </source>
</evidence>
<evidence type="ECO:0000256" key="7">
    <source>
        <dbReference type="SAM" id="Phobius"/>
    </source>
</evidence>
<dbReference type="Proteomes" id="UP000429555">
    <property type="component" value="Unassembled WGS sequence"/>
</dbReference>
<comment type="subcellular location">
    <subcellularLocation>
        <location evidence="1">Cell membrane</location>
        <topology evidence="1">Multi-pass membrane protein</topology>
    </subcellularLocation>
</comment>
<evidence type="ECO:0000313" key="8">
    <source>
        <dbReference type="EMBL" id="MVW76023.1"/>
    </source>
</evidence>
<feature type="transmembrane region" description="Helical" evidence="7">
    <location>
        <begin position="87"/>
        <end position="105"/>
    </location>
</feature>
<feature type="transmembrane region" description="Helical" evidence="7">
    <location>
        <begin position="58"/>
        <end position="80"/>
    </location>
</feature>
<keyword evidence="4 7" id="KW-0812">Transmembrane</keyword>
<keyword evidence="5 7" id="KW-1133">Transmembrane helix</keyword>
<comment type="caution">
    <text evidence="8">The sequence shown here is derived from an EMBL/GenBank/DDBJ whole genome shotgun (WGS) entry which is preliminary data.</text>
</comment>
<gene>
    <name evidence="8" type="ORF">GJV18_11910</name>
</gene>
<evidence type="ECO:0000256" key="2">
    <source>
        <dbReference type="ARBA" id="ARBA00006679"/>
    </source>
</evidence>
<evidence type="ECO:0000256" key="4">
    <source>
        <dbReference type="ARBA" id="ARBA00022692"/>
    </source>
</evidence>